<name>F4KPD2_HALH1</name>
<feature type="coiled-coil region" evidence="1">
    <location>
        <begin position="159"/>
        <end position="206"/>
    </location>
</feature>
<evidence type="ECO:0000313" key="6">
    <source>
        <dbReference type="EMBL" id="AEE49886.1"/>
    </source>
</evidence>
<evidence type="ECO:0000256" key="3">
    <source>
        <dbReference type="SAM" id="Phobius"/>
    </source>
</evidence>
<keyword evidence="1" id="KW-0175">Coiled coil</keyword>
<gene>
    <name evidence="6" type="ordered locus">Halhy_2001</name>
</gene>
<feature type="signal peptide" evidence="4">
    <location>
        <begin position="1"/>
        <end position="17"/>
    </location>
</feature>
<dbReference type="RefSeq" id="WP_013764439.1">
    <property type="nucleotide sequence ID" value="NC_015510.1"/>
</dbReference>
<protein>
    <recommendedName>
        <fullName evidence="5">DUF4349 domain-containing protein</fullName>
    </recommendedName>
</protein>
<sequence length="273" mass="31349">MRWLPCLYWFLCIGLIAACDRASSNFENGDVKESSAPQSEAAPPPPPGEVAPKEAKGEANVEIKLIKTGTLEFETSDLESTYQRIRTAAQTNGAFVSNESTANEYDRIVQHLTIRVPSRNFDPLLSAISKGVKHFDTKNIEAVDVTEEFVDAEARLKTKKQVEQRYQDLLKRANKISEILEIEKQIGELRAEIESIEGRLRYLSNRVDYSTLDIRFYKKVAEHRVVEENRFGRAFRNGWDGMVSFMIGLTSIWPFLIIFGIGGYFFWRRWRKK</sequence>
<evidence type="ECO:0000259" key="5">
    <source>
        <dbReference type="Pfam" id="PF14257"/>
    </source>
</evidence>
<feature type="transmembrane region" description="Helical" evidence="3">
    <location>
        <begin position="242"/>
        <end position="267"/>
    </location>
</feature>
<keyword evidence="7" id="KW-1185">Reference proteome</keyword>
<feature type="region of interest" description="Disordered" evidence="2">
    <location>
        <begin position="27"/>
        <end position="56"/>
    </location>
</feature>
<dbReference type="STRING" id="760192.Halhy_2001"/>
<evidence type="ECO:0000256" key="2">
    <source>
        <dbReference type="SAM" id="MobiDB-lite"/>
    </source>
</evidence>
<evidence type="ECO:0000256" key="4">
    <source>
        <dbReference type="SAM" id="SignalP"/>
    </source>
</evidence>
<feature type="domain" description="DUF4349" evidence="5">
    <location>
        <begin position="64"/>
        <end position="267"/>
    </location>
</feature>
<keyword evidence="3" id="KW-1133">Transmembrane helix</keyword>
<reference evidence="6 7" key="1">
    <citation type="journal article" date="2011" name="Stand. Genomic Sci.">
        <title>Complete genome sequence of Haliscomenobacter hydrossis type strain (O).</title>
        <authorList>
            <consortium name="US DOE Joint Genome Institute (JGI-PGF)"/>
            <person name="Daligault H."/>
            <person name="Lapidus A."/>
            <person name="Zeytun A."/>
            <person name="Nolan M."/>
            <person name="Lucas S."/>
            <person name="Del Rio T.G."/>
            <person name="Tice H."/>
            <person name="Cheng J.F."/>
            <person name="Tapia R."/>
            <person name="Han C."/>
            <person name="Goodwin L."/>
            <person name="Pitluck S."/>
            <person name="Liolios K."/>
            <person name="Pagani I."/>
            <person name="Ivanova N."/>
            <person name="Huntemann M."/>
            <person name="Mavromatis K."/>
            <person name="Mikhailova N."/>
            <person name="Pati A."/>
            <person name="Chen A."/>
            <person name="Palaniappan K."/>
            <person name="Land M."/>
            <person name="Hauser L."/>
            <person name="Brambilla E.M."/>
            <person name="Rohde M."/>
            <person name="Verbarg S."/>
            <person name="Goker M."/>
            <person name="Bristow J."/>
            <person name="Eisen J.A."/>
            <person name="Markowitz V."/>
            <person name="Hugenholtz P."/>
            <person name="Kyrpides N.C."/>
            <person name="Klenk H.P."/>
            <person name="Woyke T."/>
        </authorList>
    </citation>
    <scope>NUCLEOTIDE SEQUENCE [LARGE SCALE GENOMIC DNA]</scope>
    <source>
        <strain evidence="7">ATCC 27775 / DSM 1100 / LMG 10767 / O</strain>
    </source>
</reference>
<dbReference type="OrthoDB" id="5381491at2"/>
<accession>F4KPD2</accession>
<dbReference type="Pfam" id="PF14257">
    <property type="entry name" value="DUF4349"/>
    <property type="match status" value="1"/>
</dbReference>
<dbReference type="KEGG" id="hhy:Halhy_2001"/>
<dbReference type="PROSITE" id="PS51257">
    <property type="entry name" value="PROKAR_LIPOPROTEIN"/>
    <property type="match status" value="1"/>
</dbReference>
<organism evidence="6 7">
    <name type="scientific">Haliscomenobacter hydrossis (strain ATCC 27775 / DSM 1100 / LMG 10767 / O)</name>
    <dbReference type="NCBI Taxonomy" id="760192"/>
    <lineage>
        <taxon>Bacteria</taxon>
        <taxon>Pseudomonadati</taxon>
        <taxon>Bacteroidota</taxon>
        <taxon>Saprospiria</taxon>
        <taxon>Saprospirales</taxon>
        <taxon>Haliscomenobacteraceae</taxon>
        <taxon>Haliscomenobacter</taxon>
    </lineage>
</organism>
<dbReference type="Proteomes" id="UP000008461">
    <property type="component" value="Chromosome"/>
</dbReference>
<dbReference type="InterPro" id="IPR025645">
    <property type="entry name" value="DUF4349"/>
</dbReference>
<proteinExistence type="predicted"/>
<dbReference type="HOGENOM" id="CLU_046535_2_1_10"/>
<reference key="2">
    <citation type="submission" date="2011-04" db="EMBL/GenBank/DDBJ databases">
        <title>Complete sequence of chromosome of Haliscomenobacter hydrossis DSM 1100.</title>
        <authorList>
            <consortium name="US DOE Joint Genome Institute (JGI-PGF)"/>
            <person name="Lucas S."/>
            <person name="Han J."/>
            <person name="Lapidus A."/>
            <person name="Bruce D."/>
            <person name="Goodwin L."/>
            <person name="Pitluck S."/>
            <person name="Peters L."/>
            <person name="Kyrpides N."/>
            <person name="Mavromatis K."/>
            <person name="Ivanova N."/>
            <person name="Ovchinnikova G."/>
            <person name="Pagani I."/>
            <person name="Daligault H."/>
            <person name="Detter J.C."/>
            <person name="Han C."/>
            <person name="Land M."/>
            <person name="Hauser L."/>
            <person name="Markowitz V."/>
            <person name="Cheng J.-F."/>
            <person name="Hugenholtz P."/>
            <person name="Woyke T."/>
            <person name="Wu D."/>
            <person name="Verbarg S."/>
            <person name="Frueling A."/>
            <person name="Brambilla E."/>
            <person name="Klenk H.-P."/>
            <person name="Eisen J.A."/>
        </authorList>
    </citation>
    <scope>NUCLEOTIDE SEQUENCE</scope>
    <source>
        <strain>DSM 1100</strain>
    </source>
</reference>
<keyword evidence="3" id="KW-0812">Transmembrane</keyword>
<keyword evidence="4" id="KW-0732">Signal</keyword>
<dbReference type="EMBL" id="CP002691">
    <property type="protein sequence ID" value="AEE49886.1"/>
    <property type="molecule type" value="Genomic_DNA"/>
</dbReference>
<feature type="chain" id="PRO_5003310043" description="DUF4349 domain-containing protein" evidence="4">
    <location>
        <begin position="18"/>
        <end position="273"/>
    </location>
</feature>
<evidence type="ECO:0000256" key="1">
    <source>
        <dbReference type="SAM" id="Coils"/>
    </source>
</evidence>
<dbReference type="AlphaFoldDB" id="F4KPD2"/>
<evidence type="ECO:0000313" key="7">
    <source>
        <dbReference type="Proteomes" id="UP000008461"/>
    </source>
</evidence>
<keyword evidence="3" id="KW-0472">Membrane</keyword>
<dbReference type="eggNOG" id="COG3206">
    <property type="taxonomic scope" value="Bacteria"/>
</dbReference>